<accession>A0A7I4FBK9</accession>
<reference evidence="1" key="3">
    <citation type="submission" date="2020-12" db="UniProtKB">
        <authorList>
            <consortium name="EnsemblPlants"/>
        </authorList>
    </citation>
    <scope>IDENTIFICATION</scope>
</reference>
<dbReference type="EnsemblPlants" id="Pp3c1_26070V3.2">
    <property type="protein sequence ID" value="Pp3c1_26070V3.2"/>
    <property type="gene ID" value="Pp3c1_26070"/>
</dbReference>
<dbReference type="Gramene" id="Pp3c1_26070V3.2">
    <property type="protein sequence ID" value="Pp3c1_26070V3.2"/>
    <property type="gene ID" value="Pp3c1_26070"/>
</dbReference>
<sequence>MCRFRGCLGVKRRVRWWVEERWGTEDCGSSQLVPSEMPLVFTVRLLRESSTEVLASRLKLVQE</sequence>
<reference evidence="1 2" key="2">
    <citation type="journal article" date="2018" name="Plant J.">
        <title>The Physcomitrella patens chromosome-scale assembly reveals moss genome structure and evolution.</title>
        <authorList>
            <person name="Lang D."/>
            <person name="Ullrich K.K."/>
            <person name="Murat F."/>
            <person name="Fuchs J."/>
            <person name="Jenkins J."/>
            <person name="Haas F.B."/>
            <person name="Piednoel M."/>
            <person name="Gundlach H."/>
            <person name="Van Bel M."/>
            <person name="Meyberg R."/>
            <person name="Vives C."/>
            <person name="Morata J."/>
            <person name="Symeonidi A."/>
            <person name="Hiss M."/>
            <person name="Muchero W."/>
            <person name="Kamisugi Y."/>
            <person name="Saleh O."/>
            <person name="Blanc G."/>
            <person name="Decker E.L."/>
            <person name="van Gessel N."/>
            <person name="Grimwood J."/>
            <person name="Hayes R.D."/>
            <person name="Graham S.W."/>
            <person name="Gunter L.E."/>
            <person name="McDaniel S.F."/>
            <person name="Hoernstein S.N.W."/>
            <person name="Larsson A."/>
            <person name="Li F.W."/>
            <person name="Perroud P.F."/>
            <person name="Phillips J."/>
            <person name="Ranjan P."/>
            <person name="Rokshar D.S."/>
            <person name="Rothfels C.J."/>
            <person name="Schneider L."/>
            <person name="Shu S."/>
            <person name="Stevenson D.W."/>
            <person name="Thummler F."/>
            <person name="Tillich M."/>
            <person name="Villarreal Aguilar J.C."/>
            <person name="Widiez T."/>
            <person name="Wong G.K."/>
            <person name="Wymore A."/>
            <person name="Zhang Y."/>
            <person name="Zimmer A.D."/>
            <person name="Quatrano R.S."/>
            <person name="Mayer K.F.X."/>
            <person name="Goodstein D."/>
            <person name="Casacuberta J.M."/>
            <person name="Vandepoele K."/>
            <person name="Reski R."/>
            <person name="Cuming A.C."/>
            <person name="Tuskan G.A."/>
            <person name="Maumus F."/>
            <person name="Salse J."/>
            <person name="Schmutz J."/>
            <person name="Rensing S.A."/>
        </authorList>
    </citation>
    <scope>NUCLEOTIDE SEQUENCE [LARGE SCALE GENOMIC DNA]</scope>
    <source>
        <strain evidence="1 2">cv. Gransden 2004</strain>
    </source>
</reference>
<dbReference type="Proteomes" id="UP000006727">
    <property type="component" value="Chromosome 1"/>
</dbReference>
<evidence type="ECO:0000313" key="1">
    <source>
        <dbReference type="EnsemblPlants" id="Pp3c1_26070V3.1"/>
    </source>
</evidence>
<name>A0A7I4FBK9_PHYPA</name>
<evidence type="ECO:0000313" key="2">
    <source>
        <dbReference type="Proteomes" id="UP000006727"/>
    </source>
</evidence>
<proteinExistence type="predicted"/>
<dbReference type="Gramene" id="Pp3c1_26070V3.1">
    <property type="protein sequence ID" value="Pp3c1_26070V3.1"/>
    <property type="gene ID" value="Pp3c1_26070"/>
</dbReference>
<reference evidence="1 2" key="1">
    <citation type="journal article" date="2008" name="Science">
        <title>The Physcomitrella genome reveals evolutionary insights into the conquest of land by plants.</title>
        <authorList>
            <person name="Rensing S."/>
            <person name="Lang D."/>
            <person name="Zimmer A."/>
            <person name="Terry A."/>
            <person name="Salamov A."/>
            <person name="Shapiro H."/>
            <person name="Nishiyama T."/>
            <person name="Perroud P.-F."/>
            <person name="Lindquist E."/>
            <person name="Kamisugi Y."/>
            <person name="Tanahashi T."/>
            <person name="Sakakibara K."/>
            <person name="Fujita T."/>
            <person name="Oishi K."/>
            <person name="Shin-I T."/>
            <person name="Kuroki Y."/>
            <person name="Toyoda A."/>
            <person name="Suzuki Y."/>
            <person name="Hashimoto A."/>
            <person name="Yamaguchi K."/>
            <person name="Sugano A."/>
            <person name="Kohara Y."/>
            <person name="Fujiyama A."/>
            <person name="Anterola A."/>
            <person name="Aoki S."/>
            <person name="Ashton N."/>
            <person name="Barbazuk W.B."/>
            <person name="Barker E."/>
            <person name="Bennetzen J."/>
            <person name="Bezanilla M."/>
            <person name="Blankenship R."/>
            <person name="Cho S.H."/>
            <person name="Dutcher S."/>
            <person name="Estelle M."/>
            <person name="Fawcett J.A."/>
            <person name="Gundlach H."/>
            <person name="Hanada K."/>
            <person name="Heyl A."/>
            <person name="Hicks K.A."/>
            <person name="Hugh J."/>
            <person name="Lohr M."/>
            <person name="Mayer K."/>
            <person name="Melkozernov A."/>
            <person name="Murata T."/>
            <person name="Nelson D."/>
            <person name="Pils B."/>
            <person name="Prigge M."/>
            <person name="Reiss B."/>
            <person name="Renner T."/>
            <person name="Rombauts S."/>
            <person name="Rushton P."/>
            <person name="Sanderfoot A."/>
            <person name="Schween G."/>
            <person name="Shiu S.-H."/>
            <person name="Stueber K."/>
            <person name="Theodoulou F.L."/>
            <person name="Tu H."/>
            <person name="Van de Peer Y."/>
            <person name="Verrier P.J."/>
            <person name="Waters E."/>
            <person name="Wood A."/>
            <person name="Yang L."/>
            <person name="Cove D."/>
            <person name="Cuming A."/>
            <person name="Hasebe M."/>
            <person name="Lucas S."/>
            <person name="Mishler D.B."/>
            <person name="Reski R."/>
            <person name="Grigoriev I."/>
            <person name="Quatrano R.S."/>
            <person name="Boore J.L."/>
        </authorList>
    </citation>
    <scope>NUCLEOTIDE SEQUENCE [LARGE SCALE GENOMIC DNA]</scope>
    <source>
        <strain evidence="1 2">cv. Gransden 2004</strain>
    </source>
</reference>
<organism evidence="1 2">
    <name type="scientific">Physcomitrium patens</name>
    <name type="common">Spreading-leaved earth moss</name>
    <name type="synonym">Physcomitrella patens</name>
    <dbReference type="NCBI Taxonomy" id="3218"/>
    <lineage>
        <taxon>Eukaryota</taxon>
        <taxon>Viridiplantae</taxon>
        <taxon>Streptophyta</taxon>
        <taxon>Embryophyta</taxon>
        <taxon>Bryophyta</taxon>
        <taxon>Bryophytina</taxon>
        <taxon>Bryopsida</taxon>
        <taxon>Funariidae</taxon>
        <taxon>Funariales</taxon>
        <taxon>Funariaceae</taxon>
        <taxon>Physcomitrium</taxon>
    </lineage>
</organism>
<protein>
    <submittedName>
        <fullName evidence="1">Uncharacterized protein</fullName>
    </submittedName>
</protein>
<dbReference type="InParanoid" id="A0A7I4FBK9"/>
<dbReference type="EMBL" id="ABEU02000001">
    <property type="status" value="NOT_ANNOTATED_CDS"/>
    <property type="molecule type" value="Genomic_DNA"/>
</dbReference>
<dbReference type="EnsemblPlants" id="Pp3c1_26070V3.1">
    <property type="protein sequence ID" value="Pp3c1_26070V3.1"/>
    <property type="gene ID" value="Pp3c1_26070"/>
</dbReference>
<dbReference type="AlphaFoldDB" id="A0A7I4FBK9"/>
<keyword evidence="2" id="KW-1185">Reference proteome</keyword>